<keyword evidence="3" id="KW-1185">Reference proteome</keyword>
<dbReference type="RefSeq" id="WP_216838887.1">
    <property type="nucleotide sequence ID" value="NZ_JAFNJS010000007.1"/>
</dbReference>
<evidence type="ECO:0000256" key="1">
    <source>
        <dbReference type="SAM" id="MobiDB-lite"/>
    </source>
</evidence>
<gene>
    <name evidence="2" type="ORF">ACFOD3_22715</name>
</gene>
<comment type="caution">
    <text evidence="2">The sequence shown here is derived from an EMBL/GenBank/DDBJ whole genome shotgun (WGS) entry which is preliminary data.</text>
</comment>
<feature type="compositionally biased region" description="Basic and acidic residues" evidence="1">
    <location>
        <begin position="74"/>
        <end position="86"/>
    </location>
</feature>
<organism evidence="2 3">
    <name type="scientific">Falsiroseomonas tokyonensis</name>
    <dbReference type="NCBI Taxonomy" id="430521"/>
    <lineage>
        <taxon>Bacteria</taxon>
        <taxon>Pseudomonadati</taxon>
        <taxon>Pseudomonadota</taxon>
        <taxon>Alphaproteobacteria</taxon>
        <taxon>Acetobacterales</taxon>
        <taxon>Roseomonadaceae</taxon>
        <taxon>Falsiroseomonas</taxon>
    </lineage>
</organism>
<accession>A0ABV7C3A7</accession>
<name>A0ABV7C3A7_9PROT</name>
<reference evidence="3" key="1">
    <citation type="journal article" date="2019" name="Int. J. Syst. Evol. Microbiol.">
        <title>The Global Catalogue of Microorganisms (GCM) 10K type strain sequencing project: providing services to taxonomists for standard genome sequencing and annotation.</title>
        <authorList>
            <consortium name="The Broad Institute Genomics Platform"/>
            <consortium name="The Broad Institute Genome Sequencing Center for Infectious Disease"/>
            <person name="Wu L."/>
            <person name="Ma J."/>
        </authorList>
    </citation>
    <scope>NUCLEOTIDE SEQUENCE [LARGE SCALE GENOMIC DNA]</scope>
    <source>
        <strain evidence="3">CGMCC 1.16855</strain>
    </source>
</reference>
<dbReference type="Proteomes" id="UP001595420">
    <property type="component" value="Unassembled WGS sequence"/>
</dbReference>
<feature type="compositionally biased region" description="Basic residues" evidence="1">
    <location>
        <begin position="88"/>
        <end position="99"/>
    </location>
</feature>
<sequence>MARESRIEGLTANDLIPLDRARKGKKLSTAAWEGPTDPDARIARMKDRRTRLAHQTKRAEDLDTGALVAAEIHAAGHAEPRLDLPQRQRMRGTRRRSGR</sequence>
<protein>
    <submittedName>
        <fullName evidence="2">Uncharacterized protein</fullName>
    </submittedName>
</protein>
<evidence type="ECO:0000313" key="3">
    <source>
        <dbReference type="Proteomes" id="UP001595420"/>
    </source>
</evidence>
<evidence type="ECO:0000313" key="2">
    <source>
        <dbReference type="EMBL" id="MFC3002730.1"/>
    </source>
</evidence>
<dbReference type="EMBL" id="JBHRSB010000007">
    <property type="protein sequence ID" value="MFC3002730.1"/>
    <property type="molecule type" value="Genomic_DNA"/>
</dbReference>
<feature type="region of interest" description="Disordered" evidence="1">
    <location>
        <begin position="74"/>
        <end position="99"/>
    </location>
</feature>
<proteinExistence type="predicted"/>